<gene>
    <name evidence="1" type="ORF">ACI8B_110013</name>
</gene>
<organism evidence="1 2">
    <name type="scientific">Acinetobacter proteolyticus</name>
    <dbReference type="NCBI Taxonomy" id="1776741"/>
    <lineage>
        <taxon>Bacteria</taxon>
        <taxon>Pseudomonadati</taxon>
        <taxon>Pseudomonadota</taxon>
        <taxon>Gammaproteobacteria</taxon>
        <taxon>Moraxellales</taxon>
        <taxon>Moraxellaceae</taxon>
        <taxon>Acinetobacter</taxon>
    </lineage>
</organism>
<evidence type="ECO:0000313" key="2">
    <source>
        <dbReference type="Proteomes" id="UP000430404"/>
    </source>
</evidence>
<sequence length="192" mass="22156">MMMSIFKGESVLDYYAKVDAFWGNANIADENKLTYLMEMFERGVQQSDADMLEFVADLAFKIENQEIRVSVLNQLLLLDGHYQHQMITKELQNIAHPLSVASIEKVLEQGFKRFEYTASADGVIAKWFSHALADIGTEEAMALLKLYAQSENEEIAQEMKYRLRRIADKQDDSLINRSKMNVFKRLVSVFKK</sequence>
<proteinExistence type="predicted"/>
<evidence type="ECO:0008006" key="3">
    <source>
        <dbReference type="Google" id="ProtNLM"/>
    </source>
</evidence>
<evidence type="ECO:0000313" key="1">
    <source>
        <dbReference type="EMBL" id="VXA53937.1"/>
    </source>
</evidence>
<dbReference type="AlphaFoldDB" id="A0A653JZU4"/>
<protein>
    <recommendedName>
        <fullName evidence="3">HEAT repeat domain-containing protein</fullName>
    </recommendedName>
</protein>
<name>A0A653JZU4_9GAMM</name>
<accession>A0A653JZU4</accession>
<reference evidence="1 2" key="1">
    <citation type="submission" date="2019-10" db="EMBL/GenBank/DDBJ databases">
        <authorList>
            <person name="Karimi E."/>
        </authorList>
    </citation>
    <scope>NUCLEOTIDE SEQUENCE [LARGE SCALE GENOMIC DNA]</scope>
    <source>
        <strain evidence="1">Acinetobacter sp. 8BE</strain>
    </source>
</reference>
<dbReference type="EMBL" id="CABWKZ010000003">
    <property type="protein sequence ID" value="VXA53937.1"/>
    <property type="molecule type" value="Genomic_DNA"/>
</dbReference>
<dbReference type="Proteomes" id="UP000430404">
    <property type="component" value="Unassembled WGS sequence"/>
</dbReference>